<dbReference type="Pfam" id="PF14147">
    <property type="entry name" value="Spore_YhaL"/>
    <property type="match status" value="1"/>
</dbReference>
<proteinExistence type="predicted"/>
<dbReference type="RefSeq" id="WP_124565243.1">
    <property type="nucleotide sequence ID" value="NZ_JARRRY010000003.1"/>
</dbReference>
<protein>
    <submittedName>
        <fullName evidence="2">Sporulation YhaL family protein</fullName>
    </submittedName>
</protein>
<dbReference type="Proteomes" id="UP001218246">
    <property type="component" value="Unassembled WGS sequence"/>
</dbReference>
<accession>A0ABT6H5F0</accession>
<evidence type="ECO:0000313" key="3">
    <source>
        <dbReference type="Proteomes" id="UP001218246"/>
    </source>
</evidence>
<feature type="transmembrane region" description="Helical" evidence="1">
    <location>
        <begin position="6"/>
        <end position="22"/>
    </location>
</feature>
<organism evidence="2 3">
    <name type="scientific">Ectobacillus antri</name>
    <dbReference type="NCBI Taxonomy" id="2486280"/>
    <lineage>
        <taxon>Bacteria</taxon>
        <taxon>Bacillati</taxon>
        <taxon>Bacillota</taxon>
        <taxon>Bacilli</taxon>
        <taxon>Bacillales</taxon>
        <taxon>Bacillaceae</taxon>
        <taxon>Ectobacillus</taxon>
    </lineage>
</organism>
<keyword evidence="1" id="KW-1133">Transmembrane helix</keyword>
<evidence type="ECO:0000256" key="1">
    <source>
        <dbReference type="SAM" id="Phobius"/>
    </source>
</evidence>
<keyword evidence="3" id="KW-1185">Reference proteome</keyword>
<dbReference type="InterPro" id="IPR025428">
    <property type="entry name" value="Spore_YhaL"/>
</dbReference>
<keyword evidence="1" id="KW-0812">Transmembrane</keyword>
<dbReference type="EMBL" id="JARULN010000005">
    <property type="protein sequence ID" value="MDG5753890.1"/>
    <property type="molecule type" value="Genomic_DNA"/>
</dbReference>
<name>A0ABT6H5F0_9BACI</name>
<reference evidence="2 3" key="1">
    <citation type="submission" date="2023-04" db="EMBL/GenBank/DDBJ databases">
        <title>Ectobacillus antri isolated from activated sludge.</title>
        <authorList>
            <person name="Yan P."/>
            <person name="Liu X."/>
        </authorList>
    </citation>
    <scope>NUCLEOTIDE SEQUENCE [LARGE SCALE GENOMIC DNA]</scope>
    <source>
        <strain evidence="2 3">C18H</strain>
    </source>
</reference>
<comment type="caution">
    <text evidence="2">The sequence shown here is derived from an EMBL/GenBank/DDBJ whole genome shotgun (WGS) entry which is preliminary data.</text>
</comment>
<keyword evidence="1" id="KW-0472">Membrane</keyword>
<evidence type="ECO:0000313" key="2">
    <source>
        <dbReference type="EMBL" id="MDG5753890.1"/>
    </source>
</evidence>
<sequence>MELAWWVYLVMIGIVVSGYMVLHTAKKEEEMDQEFIEREGEVYMKRLRAEQERRNAKKDENTLLL</sequence>
<gene>
    <name evidence="2" type="ORF">P6P90_07880</name>
</gene>